<proteinExistence type="inferred from homology"/>
<dbReference type="GO" id="GO:0034185">
    <property type="term" value="F:apolipoprotein binding"/>
    <property type="evidence" value="ECO:0007669"/>
    <property type="project" value="TreeGrafter"/>
</dbReference>
<dbReference type="SUPFAM" id="SSF53474">
    <property type="entry name" value="alpha/beta-Hydrolases"/>
    <property type="match status" value="1"/>
</dbReference>
<dbReference type="PANTHER" id="PTHR11610:SF3">
    <property type="entry name" value="LIPOPROTEIN LIPASE"/>
    <property type="match status" value="1"/>
</dbReference>
<dbReference type="InterPro" id="IPR013818">
    <property type="entry name" value="Lipase"/>
</dbReference>
<dbReference type="Proteomes" id="UP000198287">
    <property type="component" value="Unassembled WGS sequence"/>
</dbReference>
<feature type="transmembrane region" description="Helical" evidence="5">
    <location>
        <begin position="64"/>
        <end position="82"/>
    </location>
</feature>
<keyword evidence="6" id="KW-0732">Signal</keyword>
<accession>A0A226DFS4</accession>
<comment type="caution">
    <text evidence="8">The sequence shown here is derived from an EMBL/GenBank/DDBJ whole genome shotgun (WGS) entry which is preliminary data.</text>
</comment>
<evidence type="ECO:0000256" key="3">
    <source>
        <dbReference type="ARBA" id="ARBA00022525"/>
    </source>
</evidence>
<evidence type="ECO:0000256" key="4">
    <source>
        <dbReference type="RuleBase" id="RU004262"/>
    </source>
</evidence>
<dbReference type="GO" id="GO:0034372">
    <property type="term" value="P:very-low-density lipoprotein particle remodeling"/>
    <property type="evidence" value="ECO:0007669"/>
    <property type="project" value="TreeGrafter"/>
</dbReference>
<dbReference type="Gene3D" id="3.40.50.1820">
    <property type="entry name" value="alpha/beta hydrolase"/>
    <property type="match status" value="1"/>
</dbReference>
<evidence type="ECO:0000259" key="7">
    <source>
        <dbReference type="Pfam" id="PF00151"/>
    </source>
</evidence>
<dbReference type="InterPro" id="IPR029058">
    <property type="entry name" value="AB_hydrolase_fold"/>
</dbReference>
<dbReference type="GO" id="GO:0004465">
    <property type="term" value="F:lipoprotein lipase activity"/>
    <property type="evidence" value="ECO:0007669"/>
    <property type="project" value="TreeGrafter"/>
</dbReference>
<organism evidence="8 9">
    <name type="scientific">Folsomia candida</name>
    <name type="common">Springtail</name>
    <dbReference type="NCBI Taxonomy" id="158441"/>
    <lineage>
        <taxon>Eukaryota</taxon>
        <taxon>Metazoa</taxon>
        <taxon>Ecdysozoa</taxon>
        <taxon>Arthropoda</taxon>
        <taxon>Hexapoda</taxon>
        <taxon>Collembola</taxon>
        <taxon>Entomobryomorpha</taxon>
        <taxon>Isotomoidea</taxon>
        <taxon>Isotomidae</taxon>
        <taxon>Proisotominae</taxon>
        <taxon>Folsomia</taxon>
    </lineage>
</organism>
<keyword evidence="9" id="KW-1185">Reference proteome</keyword>
<dbReference type="EMBL" id="LNIX01000019">
    <property type="protein sequence ID" value="OXA44425.1"/>
    <property type="molecule type" value="Genomic_DNA"/>
</dbReference>
<feature type="signal peptide" evidence="6">
    <location>
        <begin position="1"/>
        <end position="16"/>
    </location>
</feature>
<keyword evidence="8" id="KW-0449">Lipoprotein</keyword>
<name>A0A226DFS4_FOLCA</name>
<feature type="domain" description="Lipase" evidence="7">
    <location>
        <begin position="79"/>
        <end position="181"/>
    </location>
</feature>
<dbReference type="OrthoDB" id="199913at2759"/>
<dbReference type="GO" id="GO:0016042">
    <property type="term" value="P:lipid catabolic process"/>
    <property type="evidence" value="ECO:0007669"/>
    <property type="project" value="TreeGrafter"/>
</dbReference>
<sequence length="186" mass="21119">LLLVLIVATVAIFVSCLEWDTSSQEPPSRPFEPTRFHYFLCDQPNLDLTREQVLNKSGKQLTTAYFYIMNVNTIVFTFMFYIHGFDSESLEKAESYKVKDAIFKAHQNTDLVVVVDWSKESSRGQFQYPIVVKYTVPAVALNVSLEILWISSNLGIPPNQIKMAGHSLGAHVMGIAGERTVTKRWK</sequence>
<dbReference type="Pfam" id="PF00151">
    <property type="entry name" value="Lipase"/>
    <property type="match status" value="1"/>
</dbReference>
<evidence type="ECO:0000256" key="6">
    <source>
        <dbReference type="SAM" id="SignalP"/>
    </source>
</evidence>
<dbReference type="AlphaFoldDB" id="A0A226DFS4"/>
<feature type="non-terminal residue" evidence="8">
    <location>
        <position position="1"/>
    </location>
</feature>
<evidence type="ECO:0000313" key="9">
    <source>
        <dbReference type="Proteomes" id="UP000198287"/>
    </source>
</evidence>
<evidence type="ECO:0000313" key="8">
    <source>
        <dbReference type="EMBL" id="OXA44425.1"/>
    </source>
</evidence>
<dbReference type="InterPro" id="IPR000734">
    <property type="entry name" value="TAG_lipase"/>
</dbReference>
<evidence type="ECO:0000256" key="5">
    <source>
        <dbReference type="SAM" id="Phobius"/>
    </source>
</evidence>
<keyword evidence="5" id="KW-0812">Transmembrane</keyword>
<keyword evidence="5" id="KW-1133">Transmembrane helix</keyword>
<dbReference type="PANTHER" id="PTHR11610">
    <property type="entry name" value="LIPASE"/>
    <property type="match status" value="1"/>
</dbReference>
<keyword evidence="3" id="KW-0964">Secreted</keyword>
<gene>
    <name evidence="8" type="ORF">Fcan01_20407</name>
</gene>
<evidence type="ECO:0000256" key="1">
    <source>
        <dbReference type="ARBA" id="ARBA00004613"/>
    </source>
</evidence>
<comment type="subcellular location">
    <subcellularLocation>
        <location evidence="1">Secreted</location>
    </subcellularLocation>
</comment>
<protein>
    <submittedName>
        <fullName evidence="8">Lipoprotein lipase</fullName>
    </submittedName>
</protein>
<keyword evidence="5" id="KW-0472">Membrane</keyword>
<dbReference type="GO" id="GO:0005615">
    <property type="term" value="C:extracellular space"/>
    <property type="evidence" value="ECO:0007669"/>
    <property type="project" value="TreeGrafter"/>
</dbReference>
<comment type="similarity">
    <text evidence="2 4">Belongs to the AB hydrolase superfamily. Lipase family.</text>
</comment>
<evidence type="ECO:0000256" key="2">
    <source>
        <dbReference type="ARBA" id="ARBA00010701"/>
    </source>
</evidence>
<reference evidence="8 9" key="1">
    <citation type="submission" date="2015-12" db="EMBL/GenBank/DDBJ databases">
        <title>The genome of Folsomia candida.</title>
        <authorList>
            <person name="Faddeeva A."/>
            <person name="Derks M.F."/>
            <person name="Anvar Y."/>
            <person name="Smit S."/>
            <person name="Van Straalen N."/>
            <person name="Roelofs D."/>
        </authorList>
    </citation>
    <scope>NUCLEOTIDE SEQUENCE [LARGE SCALE GENOMIC DNA]</scope>
    <source>
        <strain evidence="8 9">VU population</strain>
        <tissue evidence="8">Whole body</tissue>
    </source>
</reference>
<feature type="chain" id="PRO_5013347840" evidence="6">
    <location>
        <begin position="17"/>
        <end position="186"/>
    </location>
</feature>